<feature type="binding site" evidence="7">
    <location>
        <position position="80"/>
    </location>
    <ligand>
        <name>NADP(+)</name>
        <dbReference type="ChEBI" id="CHEBI:58349"/>
    </ligand>
</feature>
<feature type="binding site" evidence="7">
    <location>
        <position position="191"/>
    </location>
    <ligand>
        <name>NADP(+)</name>
        <dbReference type="ChEBI" id="CHEBI:58349"/>
    </ligand>
</feature>
<evidence type="ECO:0000256" key="4">
    <source>
        <dbReference type="ARBA" id="ARBA00022857"/>
    </source>
</evidence>
<feature type="binding site" evidence="7">
    <location>
        <position position="383"/>
    </location>
    <ligand>
        <name>substrate</name>
    </ligand>
</feature>
<keyword evidence="4 7" id="KW-0521">NADP</keyword>
<evidence type="ECO:0000259" key="8">
    <source>
        <dbReference type="Pfam" id="PF00479"/>
    </source>
</evidence>
<comment type="function">
    <text evidence="7">Catalyzes the oxidation of glucose 6-phosphate to 6-phosphogluconolactone.</text>
</comment>
<dbReference type="FunCoup" id="A0A0U5J993">
    <property type="interactions" value="309"/>
</dbReference>
<dbReference type="EC" id="1.1.1.49" evidence="7"/>
<feature type="binding site" evidence="7">
    <location>
        <position position="221"/>
    </location>
    <ligand>
        <name>substrate</name>
    </ligand>
</feature>
<dbReference type="Gene3D" id="3.40.50.720">
    <property type="entry name" value="NAD(P)-binding Rossmann-like Domain"/>
    <property type="match status" value="1"/>
</dbReference>
<dbReference type="Proteomes" id="UP000069902">
    <property type="component" value="Chromosome cPNK"/>
</dbReference>
<keyword evidence="6 7" id="KW-0119">Carbohydrate metabolism</keyword>
<organism evidence="10 11">
    <name type="scientific">Candidatus Protochlamydia naegleriophila</name>
    <dbReference type="NCBI Taxonomy" id="389348"/>
    <lineage>
        <taxon>Bacteria</taxon>
        <taxon>Pseudomonadati</taxon>
        <taxon>Chlamydiota</taxon>
        <taxon>Chlamydiia</taxon>
        <taxon>Parachlamydiales</taxon>
        <taxon>Parachlamydiaceae</taxon>
        <taxon>Candidatus Protochlamydia</taxon>
    </lineage>
</organism>
<feature type="binding site" evidence="7">
    <location>
        <position position="225"/>
    </location>
    <ligand>
        <name>substrate</name>
    </ligand>
</feature>
<comment type="pathway">
    <text evidence="1 7">Carbohydrate degradation; pentose phosphate pathway; D-ribulose 5-phosphate from D-glucose 6-phosphate (oxidative stage): step 1/3.</text>
</comment>
<comment type="similarity">
    <text evidence="2 7">Belongs to the glucose-6-phosphate dehydrogenase family.</text>
</comment>
<dbReference type="PROSITE" id="PS00069">
    <property type="entry name" value="G6P_DEHYDROGENASE"/>
    <property type="match status" value="1"/>
</dbReference>
<sequence length="532" mass="61201">MIIRYAAFKLLDGLRTMMSSHSFANPLTETNRSAKIAESCILVIFGATGDLTARKLVPALYNLAREGQLPAHFACVGFARRPKNHDQFREEMLQAVNQFSRSKPVDQELWKTFREQLYYHQSEFDNDEGYESLNRFLQKLDSQMGTKGNRVFYLSIQPSYFTTVVEKLSQHHLTYPVDTVKDKWSRVIIEKPFGEDLDSARQLQQDLMQHLNENQIYRIDHYLGKETVQNLLVFRFGNPIFESVWNNHHIDNIQITVGEEIGIGTRGRFWEEAGMLRDIVQNHMMQLLSMVAMEPPTNLSANAIRDEKVKVIESIRPIPLDTMDQQVIRGQYGPGFINGEPVKGYREEDNVNPESFVETYVAMQLSIDNWRWAGVPFYLRAGKRLPKRATEIAITFKKAPGYLFEGTTSSIDSNVLVIRIQPDEGISLRINCKVPALNTVIQPVKMDFRYGSYFGAAPPEAYERLICDCMAGDNTLFARDDEVIMSWKLLTPVLEHWQETTPKDFPNYAAGTWGPEAAEEMLKRQGRHWRLI</sequence>
<dbReference type="PRINTS" id="PR00079">
    <property type="entry name" value="G6PDHDRGNASE"/>
</dbReference>
<dbReference type="InterPro" id="IPR022675">
    <property type="entry name" value="G6P_DH_C"/>
</dbReference>
<keyword evidence="11" id="KW-1185">Reference proteome</keyword>
<dbReference type="GO" id="GO:0004345">
    <property type="term" value="F:glucose-6-phosphate dehydrogenase activity"/>
    <property type="evidence" value="ECO:0007669"/>
    <property type="project" value="UniProtKB-UniRule"/>
</dbReference>
<feature type="binding site" evidence="7">
    <location>
        <position position="278"/>
    </location>
    <ligand>
        <name>substrate</name>
    </ligand>
</feature>
<dbReference type="PATRIC" id="fig|389348.3.peg.1074"/>
<dbReference type="EMBL" id="LN879502">
    <property type="protein sequence ID" value="CUI16601.1"/>
    <property type="molecule type" value="Genomic_DNA"/>
</dbReference>
<gene>
    <name evidence="7 10" type="primary">zwf</name>
    <name evidence="10" type="ORF">PNK_0976</name>
</gene>
<evidence type="ECO:0000256" key="1">
    <source>
        <dbReference type="ARBA" id="ARBA00004937"/>
    </source>
</evidence>
<dbReference type="InterPro" id="IPR019796">
    <property type="entry name" value="G6P_DH_AS"/>
</dbReference>
<dbReference type="InParanoid" id="A0A0U5J993"/>
<dbReference type="PANTHER" id="PTHR23429">
    <property type="entry name" value="GLUCOSE-6-PHOSPHATE 1-DEHYDROGENASE G6PD"/>
    <property type="match status" value="1"/>
</dbReference>
<dbReference type="GO" id="GO:0006006">
    <property type="term" value="P:glucose metabolic process"/>
    <property type="evidence" value="ECO:0007669"/>
    <property type="project" value="UniProtKB-KW"/>
</dbReference>
<feature type="active site" description="Proton acceptor" evidence="7">
    <location>
        <position position="283"/>
    </location>
</feature>
<dbReference type="GO" id="GO:0009051">
    <property type="term" value="P:pentose-phosphate shunt, oxidative branch"/>
    <property type="evidence" value="ECO:0007669"/>
    <property type="project" value="TreeGrafter"/>
</dbReference>
<name>A0A0U5J993_9BACT</name>
<dbReference type="Pfam" id="PF02781">
    <property type="entry name" value="G6PD_C"/>
    <property type="match status" value="1"/>
</dbReference>
<evidence type="ECO:0000313" key="11">
    <source>
        <dbReference type="Proteomes" id="UP000069902"/>
    </source>
</evidence>
<evidence type="ECO:0000256" key="6">
    <source>
        <dbReference type="ARBA" id="ARBA00023277"/>
    </source>
</evidence>
<feature type="binding site" evidence="7">
    <location>
        <position position="259"/>
    </location>
    <ligand>
        <name>substrate</name>
    </ligand>
</feature>
<comment type="catalytic activity">
    <reaction evidence="7">
        <text>D-glucose 6-phosphate + NADP(+) = 6-phospho-D-glucono-1,5-lactone + NADPH + H(+)</text>
        <dbReference type="Rhea" id="RHEA:15841"/>
        <dbReference type="ChEBI" id="CHEBI:15378"/>
        <dbReference type="ChEBI" id="CHEBI:57783"/>
        <dbReference type="ChEBI" id="CHEBI:57955"/>
        <dbReference type="ChEBI" id="CHEBI:58349"/>
        <dbReference type="ChEBI" id="CHEBI:61548"/>
        <dbReference type="EC" id="1.1.1.49"/>
    </reaction>
</comment>
<dbReference type="InterPro" id="IPR022674">
    <property type="entry name" value="G6P_DH_NAD-bd"/>
</dbReference>
<dbReference type="STRING" id="389348.PNK_0976"/>
<evidence type="ECO:0000313" key="10">
    <source>
        <dbReference type="EMBL" id="CUI16601.1"/>
    </source>
</evidence>
<feature type="domain" description="Glucose-6-phosphate dehydrogenase C-terminal" evidence="9">
    <location>
        <begin position="232"/>
        <end position="530"/>
    </location>
</feature>
<dbReference type="SUPFAM" id="SSF51735">
    <property type="entry name" value="NAD(P)-binding Rossmann-fold domains"/>
    <property type="match status" value="1"/>
</dbReference>
<dbReference type="SUPFAM" id="SSF55347">
    <property type="entry name" value="Glyceraldehyde-3-phosphate dehydrogenase-like, C-terminal domain"/>
    <property type="match status" value="1"/>
</dbReference>
<feature type="domain" description="Glucose-6-phosphate dehydrogenase NAD-binding" evidence="8">
    <location>
        <begin position="43"/>
        <end position="230"/>
    </location>
</feature>
<dbReference type="KEGG" id="pnl:PNK_0976"/>
<dbReference type="Pfam" id="PF00479">
    <property type="entry name" value="G6PD_N"/>
    <property type="match status" value="1"/>
</dbReference>
<evidence type="ECO:0000256" key="5">
    <source>
        <dbReference type="ARBA" id="ARBA00023002"/>
    </source>
</evidence>
<reference evidence="11" key="1">
    <citation type="submission" date="2015-09" db="EMBL/GenBank/DDBJ databases">
        <authorList>
            <person name="Bertelli C."/>
        </authorList>
    </citation>
    <scope>NUCLEOTIDE SEQUENCE [LARGE SCALE GENOMIC DNA]</scope>
    <source>
        <strain evidence="11">KNic</strain>
    </source>
</reference>
<accession>A0A0U5J993</accession>
<dbReference type="PANTHER" id="PTHR23429:SF0">
    <property type="entry name" value="GLUCOSE-6-PHOSPHATE 1-DEHYDROGENASE"/>
    <property type="match status" value="1"/>
</dbReference>
<dbReference type="GO" id="GO:0050661">
    <property type="term" value="F:NADP binding"/>
    <property type="evidence" value="ECO:0007669"/>
    <property type="project" value="UniProtKB-UniRule"/>
</dbReference>
<dbReference type="InterPro" id="IPR001282">
    <property type="entry name" value="G6P_DH"/>
</dbReference>
<dbReference type="PIRSF" id="PIRSF000110">
    <property type="entry name" value="G6PD"/>
    <property type="match status" value="1"/>
</dbReference>
<evidence type="ECO:0000256" key="3">
    <source>
        <dbReference type="ARBA" id="ARBA00022526"/>
    </source>
</evidence>
<proteinExistence type="inferred from homology"/>
<dbReference type="UniPathway" id="UPA00115">
    <property type="reaction ID" value="UER00408"/>
</dbReference>
<dbReference type="Gene3D" id="3.30.360.10">
    <property type="entry name" value="Dihydrodipicolinate Reductase, domain 2"/>
    <property type="match status" value="1"/>
</dbReference>
<keyword evidence="5 7" id="KW-0560">Oxidoreductase</keyword>
<keyword evidence="3 7" id="KW-0313">Glucose metabolism</keyword>
<dbReference type="GO" id="GO:0005829">
    <property type="term" value="C:cytosol"/>
    <property type="evidence" value="ECO:0007669"/>
    <property type="project" value="TreeGrafter"/>
</dbReference>
<evidence type="ECO:0000256" key="7">
    <source>
        <dbReference type="HAMAP-Rule" id="MF_00966"/>
    </source>
</evidence>
<evidence type="ECO:0000256" key="2">
    <source>
        <dbReference type="ARBA" id="ARBA00009975"/>
    </source>
</evidence>
<dbReference type="AlphaFoldDB" id="A0A0U5J993"/>
<feature type="binding site" evidence="7">
    <location>
        <begin position="123"/>
        <end position="124"/>
    </location>
    <ligand>
        <name>NADP(+)</name>
        <dbReference type="ChEBI" id="CHEBI:58349"/>
    </ligand>
</feature>
<comment type="caution">
    <text evidence="7">Lacks conserved residue(s) required for the propagation of feature annotation.</text>
</comment>
<evidence type="ECO:0000259" key="9">
    <source>
        <dbReference type="Pfam" id="PF02781"/>
    </source>
</evidence>
<dbReference type="HAMAP" id="MF_00966">
    <property type="entry name" value="G6PD"/>
    <property type="match status" value="1"/>
</dbReference>
<dbReference type="InterPro" id="IPR036291">
    <property type="entry name" value="NAD(P)-bd_dom_sf"/>
</dbReference>
<dbReference type="NCBIfam" id="TIGR00871">
    <property type="entry name" value="zwf"/>
    <property type="match status" value="1"/>
</dbReference>
<protein>
    <recommendedName>
        <fullName evidence="7">Glucose-6-phosphate 1-dehydrogenase</fullName>
        <shortName evidence="7">G6PD</shortName>
        <ecNumber evidence="7">1.1.1.49</ecNumber>
    </recommendedName>
</protein>